<dbReference type="Gene3D" id="3.40.50.2300">
    <property type="match status" value="2"/>
</dbReference>
<dbReference type="EMBL" id="CP002352">
    <property type="protein sequence ID" value="ADV43018.1"/>
    <property type="molecule type" value="Genomic_DNA"/>
</dbReference>
<dbReference type="KEGG" id="bhl:Bache_1007"/>
<keyword evidence="3" id="KW-1133">Transmembrane helix</keyword>
<keyword evidence="2" id="KW-0812">Transmembrane</keyword>
<dbReference type="GO" id="GO:0016020">
    <property type="term" value="C:membrane"/>
    <property type="evidence" value="ECO:0007669"/>
    <property type="project" value="UniProtKB-SubCell"/>
</dbReference>
<evidence type="ECO:0000256" key="3">
    <source>
        <dbReference type="ARBA" id="ARBA00022989"/>
    </source>
</evidence>
<comment type="subcellular location">
    <subcellularLocation>
        <location evidence="1">Membrane</location>
    </subcellularLocation>
</comment>
<organism evidence="6 7">
    <name type="scientific">Bacteroides helcogenes (strain ATCC 35417 / DSM 20613 / JCM 6297 / CCUG 15421 / P 36-108)</name>
    <dbReference type="NCBI Taxonomy" id="693979"/>
    <lineage>
        <taxon>Bacteria</taxon>
        <taxon>Pseudomonadati</taxon>
        <taxon>Bacteroidota</taxon>
        <taxon>Bacteroidia</taxon>
        <taxon>Bacteroidales</taxon>
        <taxon>Bacteroidaceae</taxon>
        <taxon>Bacteroides</taxon>
    </lineage>
</organism>
<dbReference type="PATRIC" id="fig|693979.3.peg.1073"/>
<dbReference type="GO" id="GO:0005773">
    <property type="term" value="C:vacuole"/>
    <property type="evidence" value="ECO:0007669"/>
    <property type="project" value="GOC"/>
</dbReference>
<keyword evidence="7" id="KW-1185">Reference proteome</keyword>
<dbReference type="Pfam" id="PF01094">
    <property type="entry name" value="ANF_receptor"/>
    <property type="match status" value="1"/>
</dbReference>
<feature type="domain" description="Receptor ligand binding region" evidence="5">
    <location>
        <begin position="52"/>
        <end position="338"/>
    </location>
</feature>
<proteinExistence type="predicted"/>
<keyword evidence="4" id="KW-0472">Membrane</keyword>
<dbReference type="Gene3D" id="3.40.50.1460">
    <property type="match status" value="1"/>
</dbReference>
<gene>
    <name evidence="6" type="ordered locus">Bache_1007</name>
</gene>
<accession>E6SR74</accession>
<dbReference type="GO" id="GO:0004197">
    <property type="term" value="F:cysteine-type endopeptidase activity"/>
    <property type="evidence" value="ECO:0007669"/>
    <property type="project" value="UniProtKB-EC"/>
</dbReference>
<dbReference type="HOGENOM" id="CLU_355952_0_0_10"/>
<dbReference type="GO" id="GO:0051603">
    <property type="term" value="P:proteolysis involved in protein catabolic process"/>
    <property type="evidence" value="ECO:0007669"/>
    <property type="project" value="TreeGrafter"/>
</dbReference>
<dbReference type="eggNOG" id="COG5206">
    <property type="taxonomic scope" value="Bacteria"/>
</dbReference>
<dbReference type="RefSeq" id="WP_013546631.1">
    <property type="nucleotide sequence ID" value="NC_014933.1"/>
</dbReference>
<dbReference type="SUPFAM" id="SSF53822">
    <property type="entry name" value="Periplasmic binding protein-like I"/>
    <property type="match status" value="1"/>
</dbReference>
<dbReference type="PROSITE" id="PS51257">
    <property type="entry name" value="PROKAR_LIPOPROTEIN"/>
    <property type="match status" value="1"/>
</dbReference>
<name>E6SR74_BACT6</name>
<reference key="1">
    <citation type="submission" date="2010-11" db="EMBL/GenBank/DDBJ databases">
        <title>The complete genome of Bacteroides helcogenes P 36-108.</title>
        <authorList>
            <consortium name="US DOE Joint Genome Institute (JGI-PGF)"/>
            <person name="Lucas S."/>
            <person name="Copeland A."/>
            <person name="Lapidus A."/>
            <person name="Bruce D."/>
            <person name="Goodwin L."/>
            <person name="Pitluck S."/>
            <person name="Kyrpides N."/>
            <person name="Mavromatis K."/>
            <person name="Ivanova N."/>
            <person name="Zeytun A."/>
            <person name="Brettin T."/>
            <person name="Detter J.C."/>
            <person name="Tapia R."/>
            <person name="Han C."/>
            <person name="Land M."/>
            <person name="Hauser L."/>
            <person name="Markowitz V."/>
            <person name="Cheng J.-F."/>
            <person name="Hugenholtz P."/>
            <person name="Woyke T."/>
            <person name="Wu D."/>
            <person name="Gronow S."/>
            <person name="Wellnitz S."/>
            <person name="Brambilla E."/>
            <person name="Klenk H.-P."/>
            <person name="Eisen J.A."/>
        </authorList>
    </citation>
    <scope>NUCLEOTIDE SEQUENCE</scope>
    <source>
        <strain>P 36-108</strain>
    </source>
</reference>
<dbReference type="Pfam" id="PF01650">
    <property type="entry name" value="Peptidase_C13"/>
    <property type="match status" value="1"/>
</dbReference>
<reference evidence="6 7" key="2">
    <citation type="journal article" date="2011" name="Stand. Genomic Sci.">
        <title>Complete genome sequence of Bacteroides helcogenes type strain (P 36-108).</title>
        <authorList>
            <person name="Pati A."/>
            <person name="Gronow S."/>
            <person name="Zeytun A."/>
            <person name="Lapidus A."/>
            <person name="Nolan M."/>
            <person name="Hammon N."/>
            <person name="Deshpande S."/>
            <person name="Cheng J.F."/>
            <person name="Tapia R."/>
            <person name="Han C."/>
            <person name="Goodwin L."/>
            <person name="Pitluck S."/>
            <person name="Liolios K."/>
            <person name="Pagani I."/>
            <person name="Ivanova N."/>
            <person name="Mavromatis K."/>
            <person name="Chen A."/>
            <person name="Palaniappan K."/>
            <person name="Land M."/>
            <person name="Hauser L."/>
            <person name="Chang Y.J."/>
            <person name="Jeffries C.D."/>
            <person name="Detter J.C."/>
            <person name="Brambilla E."/>
            <person name="Rohde M."/>
            <person name="Goker M."/>
            <person name="Woyke T."/>
            <person name="Bristow J."/>
            <person name="Eisen J.A."/>
            <person name="Markowitz V."/>
            <person name="Hugenholtz P."/>
            <person name="Kyrpides N.C."/>
            <person name="Klenk H.P."/>
            <person name="Lucas S."/>
        </authorList>
    </citation>
    <scope>NUCLEOTIDE SEQUENCE [LARGE SCALE GENOMIC DNA]</scope>
    <source>
        <strain evidence="7">ATCC 35417 / DSM 20613 / JCM 6297 / CCUG 15421 / P 36-108</strain>
    </source>
</reference>
<dbReference type="PANTHER" id="PTHR12000:SF42">
    <property type="entry name" value="LEGUMAIN"/>
    <property type="match status" value="1"/>
</dbReference>
<dbReference type="PRINTS" id="PR00776">
    <property type="entry name" value="HEMOGLOBNASE"/>
</dbReference>
<dbReference type="AlphaFoldDB" id="E6SR74"/>
<dbReference type="InterPro" id="IPR001096">
    <property type="entry name" value="Peptidase_C13"/>
</dbReference>
<dbReference type="InterPro" id="IPR028082">
    <property type="entry name" value="Peripla_BP_I"/>
</dbReference>
<dbReference type="Proteomes" id="UP000008630">
    <property type="component" value="Chromosome"/>
</dbReference>
<evidence type="ECO:0000256" key="2">
    <source>
        <dbReference type="ARBA" id="ARBA00022692"/>
    </source>
</evidence>
<sequence length="695" mass="77978">MRNKVWQILLCIIPWFVTGCNDDDSDVPQSEKVSYKISVIMPLSSGNDWNRTVDWALENFRQAQVGLPKITDIKVELKNEEDADLAEYLSRVASDDSYTAIIGPYSSKNATMAAIACAEGQKTLILPLATSTEFQRVFAGKEYVWNLAQSDLTQCEILLMQMAVSEMHSVSLLTSDDDYGKSFSDWFAYQAVELGLQVDDVVIYRNDKELKEAVAHFADNQFRSGALLFAPSTASDFRQFDEIYDKLDKECYPVVYCSDVAHSKSLTGKIKNIYEGISPSADPASGFINAYRFKFGDSPTAGEAHLFDAITLLGYALASFGDADLNGAIKNIVDGRDSWNRSWMASDMQAALVRLQSGGSPDLSGATGDWTFDQKRHASVLNSSYCHWTLKDGEYHTLEYLSTDGSGRTTSTLQTWQTQAEHFQQFNQRQEDFNYGEHKDNWAVVIGTSDTWANYRHQADAMAMYQILKRHGYDDEHIVLIIADNIAYDTHNLYPGVVKVKPDGENLYQNMEVDYKINDVTIADLQDILMGHSSSRLPHVISSGKNDNVVVFWCGHGNQNRLAWGSHETVYGSQVRDILQTMNEEQRYRKILFAMDACYSGSIGEACTGIPGVLFITAANAYESSKADMKDPEMGIWLSNGFTRAFQEAIDEDPGITLRNLYYKLARQTIGSHATVYNVEHYGNVYSNTMTEFLK</sequence>
<dbReference type="GO" id="GO:0006624">
    <property type="term" value="P:vacuolar protein processing"/>
    <property type="evidence" value="ECO:0007669"/>
    <property type="project" value="TreeGrafter"/>
</dbReference>
<evidence type="ECO:0000256" key="4">
    <source>
        <dbReference type="ARBA" id="ARBA00023136"/>
    </source>
</evidence>
<evidence type="ECO:0000259" key="5">
    <source>
        <dbReference type="Pfam" id="PF01094"/>
    </source>
</evidence>
<evidence type="ECO:0000313" key="6">
    <source>
        <dbReference type="EMBL" id="ADV43018.1"/>
    </source>
</evidence>
<dbReference type="STRING" id="693979.Bache_1007"/>
<evidence type="ECO:0000313" key="7">
    <source>
        <dbReference type="Proteomes" id="UP000008630"/>
    </source>
</evidence>
<dbReference type="PANTHER" id="PTHR12000">
    <property type="entry name" value="HEMOGLOBINASE FAMILY MEMBER"/>
    <property type="match status" value="1"/>
</dbReference>
<dbReference type="EC" id="3.4.22.34" evidence="6"/>
<evidence type="ECO:0000256" key="1">
    <source>
        <dbReference type="ARBA" id="ARBA00004370"/>
    </source>
</evidence>
<keyword evidence="6" id="KW-0378">Hydrolase</keyword>
<dbReference type="InterPro" id="IPR001828">
    <property type="entry name" value="ANF_lig-bd_rcpt"/>
</dbReference>
<protein>
    <submittedName>
        <fullName evidence="6">Legumain asparaginyl peptidase</fullName>
        <ecNumber evidence="6">3.4.22.34</ecNumber>
    </submittedName>
</protein>